<organism evidence="1 2">
    <name type="scientific">Steinernema carpocapsae</name>
    <name type="common">Entomopathogenic nematode</name>
    <dbReference type="NCBI Taxonomy" id="34508"/>
    <lineage>
        <taxon>Eukaryota</taxon>
        <taxon>Metazoa</taxon>
        <taxon>Ecdysozoa</taxon>
        <taxon>Nematoda</taxon>
        <taxon>Chromadorea</taxon>
        <taxon>Rhabditida</taxon>
        <taxon>Tylenchina</taxon>
        <taxon>Panagrolaimomorpha</taxon>
        <taxon>Strongyloidoidea</taxon>
        <taxon>Steinernematidae</taxon>
        <taxon>Steinernema</taxon>
    </lineage>
</organism>
<keyword evidence="2" id="KW-1185">Reference proteome</keyword>
<dbReference type="AlphaFoldDB" id="A0A4U5MD24"/>
<comment type="caution">
    <text evidence="1">The sequence shown here is derived from an EMBL/GenBank/DDBJ whole genome shotgun (WGS) entry which is preliminary data.</text>
</comment>
<reference evidence="1 2" key="1">
    <citation type="journal article" date="2015" name="Genome Biol.">
        <title>Comparative genomics of Steinernema reveals deeply conserved gene regulatory networks.</title>
        <authorList>
            <person name="Dillman A.R."/>
            <person name="Macchietto M."/>
            <person name="Porter C.F."/>
            <person name="Rogers A."/>
            <person name="Williams B."/>
            <person name="Antoshechkin I."/>
            <person name="Lee M.M."/>
            <person name="Goodwin Z."/>
            <person name="Lu X."/>
            <person name="Lewis E.E."/>
            <person name="Goodrich-Blair H."/>
            <person name="Stock S.P."/>
            <person name="Adams B.J."/>
            <person name="Sternberg P.W."/>
            <person name="Mortazavi A."/>
        </authorList>
    </citation>
    <scope>NUCLEOTIDE SEQUENCE [LARGE SCALE GENOMIC DNA]</scope>
    <source>
        <strain evidence="1 2">ALL</strain>
    </source>
</reference>
<accession>A0A4U5MD24</accession>
<reference evidence="1 2" key="2">
    <citation type="journal article" date="2019" name="G3 (Bethesda)">
        <title>Hybrid Assembly of the Genome of the Entomopathogenic Nematode Steinernema carpocapsae Identifies the X-Chromosome.</title>
        <authorList>
            <person name="Serra L."/>
            <person name="Macchietto M."/>
            <person name="Macias-Munoz A."/>
            <person name="McGill C.J."/>
            <person name="Rodriguez I.M."/>
            <person name="Rodriguez B."/>
            <person name="Murad R."/>
            <person name="Mortazavi A."/>
        </authorList>
    </citation>
    <scope>NUCLEOTIDE SEQUENCE [LARGE SCALE GENOMIC DNA]</scope>
    <source>
        <strain evidence="1 2">ALL</strain>
    </source>
</reference>
<name>A0A4U5MD24_STECR</name>
<evidence type="ECO:0000313" key="2">
    <source>
        <dbReference type="Proteomes" id="UP000298663"/>
    </source>
</evidence>
<dbReference type="EMBL" id="AZBU02000008">
    <property type="protein sequence ID" value="TKR66713.1"/>
    <property type="molecule type" value="Genomic_DNA"/>
</dbReference>
<evidence type="ECO:0000313" key="1">
    <source>
        <dbReference type="EMBL" id="TKR66713.1"/>
    </source>
</evidence>
<gene>
    <name evidence="1" type="ORF">L596_022963</name>
</gene>
<dbReference type="Proteomes" id="UP000298663">
    <property type="component" value="Unassembled WGS sequence"/>
</dbReference>
<protein>
    <submittedName>
        <fullName evidence="1">Uncharacterized protein</fullName>
    </submittedName>
</protein>
<sequence length="71" mass="7943">MIGGNRIDSVVIALKTHHNDPRMIHALRTTIRFIAFEKKLAANVPLPILSYLTKHQAFANDIGSLNYARTS</sequence>
<proteinExistence type="predicted"/>